<protein>
    <submittedName>
        <fullName evidence="1">Uncharacterized protein</fullName>
    </submittedName>
</protein>
<accession>A0A6J4QHW2</accession>
<dbReference type="AlphaFoldDB" id="A0A6J4QHW2"/>
<dbReference type="EMBL" id="CADCVC010000144">
    <property type="protein sequence ID" value="CAA9445193.1"/>
    <property type="molecule type" value="Genomic_DNA"/>
</dbReference>
<organism evidence="1">
    <name type="scientific">uncultured Rubrobacteraceae bacterium</name>
    <dbReference type="NCBI Taxonomy" id="349277"/>
    <lineage>
        <taxon>Bacteria</taxon>
        <taxon>Bacillati</taxon>
        <taxon>Actinomycetota</taxon>
        <taxon>Rubrobacteria</taxon>
        <taxon>Rubrobacterales</taxon>
        <taxon>Rubrobacteraceae</taxon>
        <taxon>environmental samples</taxon>
    </lineage>
</organism>
<proteinExistence type="predicted"/>
<sequence length="40" mass="4726">MRLPWNYLPGLARASASEQGKLEAALRRFRERLKQFFTLC</sequence>
<name>A0A6J4QHW2_9ACTN</name>
<evidence type="ECO:0000313" key="1">
    <source>
        <dbReference type="EMBL" id="CAA9445193.1"/>
    </source>
</evidence>
<gene>
    <name evidence="1" type="ORF">AVDCRST_MAG80-1706</name>
</gene>
<reference evidence="1" key="1">
    <citation type="submission" date="2020-02" db="EMBL/GenBank/DDBJ databases">
        <authorList>
            <person name="Meier V. D."/>
        </authorList>
    </citation>
    <scope>NUCLEOTIDE SEQUENCE</scope>
    <source>
        <strain evidence="1">AVDCRST_MAG80</strain>
    </source>
</reference>